<dbReference type="SUPFAM" id="SSF53590">
    <property type="entry name" value="Nucleoside hydrolase"/>
    <property type="match status" value="1"/>
</dbReference>
<dbReference type="Pfam" id="PF01156">
    <property type="entry name" value="IU_nuc_hydro"/>
    <property type="match status" value="1"/>
</dbReference>
<reference evidence="5 6" key="1">
    <citation type="journal article" date="2012" name="Int. J. Syst. Evol. Microbiol.">
        <title>Flammeovirga pacifica sp. nov., isolated from deep-sea sediment.</title>
        <authorList>
            <person name="Xu H."/>
            <person name="Fu Y."/>
            <person name="Yang N."/>
            <person name="Ding Z."/>
            <person name="Lai Q."/>
            <person name="Zeng R."/>
        </authorList>
    </citation>
    <scope>NUCLEOTIDE SEQUENCE [LARGE SCALE GENOMIC DNA]</scope>
    <source>
        <strain evidence="6">DSM 24597 / LMG 26175 / WPAGA1</strain>
    </source>
</reference>
<dbReference type="GO" id="GO:0005829">
    <property type="term" value="C:cytosol"/>
    <property type="evidence" value="ECO:0007669"/>
    <property type="project" value="TreeGrafter"/>
</dbReference>
<dbReference type="STRING" id="915059.NH26_07425"/>
<dbReference type="AlphaFoldDB" id="A0A1S1YYW5"/>
<dbReference type="PANTHER" id="PTHR12304">
    <property type="entry name" value="INOSINE-URIDINE PREFERRING NUCLEOSIDE HYDROLASE"/>
    <property type="match status" value="1"/>
</dbReference>
<keyword evidence="3" id="KW-0732">Signal</keyword>
<feature type="signal peptide" evidence="3">
    <location>
        <begin position="1"/>
        <end position="21"/>
    </location>
</feature>
<evidence type="ECO:0000256" key="3">
    <source>
        <dbReference type="SAM" id="SignalP"/>
    </source>
</evidence>
<protein>
    <recommendedName>
        <fullName evidence="4">Inosine/uridine-preferring nucleoside hydrolase domain-containing protein</fullName>
    </recommendedName>
</protein>
<evidence type="ECO:0000313" key="5">
    <source>
        <dbReference type="EMBL" id="OHX66192.1"/>
    </source>
</evidence>
<keyword evidence="2" id="KW-0326">Glycosidase</keyword>
<dbReference type="Proteomes" id="UP000179797">
    <property type="component" value="Unassembled WGS sequence"/>
</dbReference>
<dbReference type="InterPro" id="IPR036452">
    <property type="entry name" value="Ribo_hydro-like"/>
</dbReference>
<keyword evidence="1" id="KW-0378">Hydrolase</keyword>
<proteinExistence type="predicted"/>
<comment type="caution">
    <text evidence="5">The sequence shown here is derived from an EMBL/GenBank/DDBJ whole genome shotgun (WGS) entry which is preliminary data.</text>
</comment>
<dbReference type="GO" id="GO:0006152">
    <property type="term" value="P:purine nucleoside catabolic process"/>
    <property type="evidence" value="ECO:0007669"/>
    <property type="project" value="TreeGrafter"/>
</dbReference>
<dbReference type="RefSeq" id="WP_044218412.1">
    <property type="nucleotide sequence ID" value="NZ_JRYR02000001.1"/>
</dbReference>
<name>A0A1S1YYW5_FLAPC</name>
<evidence type="ECO:0000259" key="4">
    <source>
        <dbReference type="Pfam" id="PF01156"/>
    </source>
</evidence>
<dbReference type="Gene3D" id="3.90.245.10">
    <property type="entry name" value="Ribonucleoside hydrolase-like"/>
    <property type="match status" value="1"/>
</dbReference>
<accession>A0A1S1YYW5</accession>
<sequence length="326" mass="37150">MKYLFINFLIVSLFSVQFTMAVEKTKVIFDTDTNNELDDQNALAYLLLNEATFEVLGVTINATRNGGDVSEHYKEAERIVQLCDKKGTKLLTGVNGDFETIKPTLKEKKHDGYEAVDFIIQQVKKYKKEVVVLAVGKLTNVALAIEKDPSIIPDLNLVWLGTNYPNFREYNFVNDYAAMNYIARTDAHFEIVPCRYNMDSGSAHVKVFKEEGIVDKMKGLGPTVNKGIEGRHGGEFTNLGDYLSSLFEHIKYYSTPPSRSLFDMVAVAIIKNPDWAVKTEVTAFVFENERWNTISKDHRKVIMWEFFDEKAILDDFFKTLSTAKDN</sequence>
<feature type="chain" id="PRO_5010345787" description="Inosine/uridine-preferring nucleoside hydrolase domain-containing protein" evidence="3">
    <location>
        <begin position="22"/>
        <end position="326"/>
    </location>
</feature>
<evidence type="ECO:0000313" key="6">
    <source>
        <dbReference type="Proteomes" id="UP000179797"/>
    </source>
</evidence>
<feature type="domain" description="Inosine/uridine-preferring nucleoside hydrolase" evidence="4">
    <location>
        <begin position="27"/>
        <end position="282"/>
    </location>
</feature>
<keyword evidence="6" id="KW-1185">Reference proteome</keyword>
<dbReference type="EMBL" id="JRYR02000001">
    <property type="protein sequence ID" value="OHX66192.1"/>
    <property type="molecule type" value="Genomic_DNA"/>
</dbReference>
<organism evidence="5 6">
    <name type="scientific">Flammeovirga pacifica</name>
    <dbReference type="NCBI Taxonomy" id="915059"/>
    <lineage>
        <taxon>Bacteria</taxon>
        <taxon>Pseudomonadati</taxon>
        <taxon>Bacteroidota</taxon>
        <taxon>Cytophagia</taxon>
        <taxon>Cytophagales</taxon>
        <taxon>Flammeovirgaceae</taxon>
        <taxon>Flammeovirga</taxon>
    </lineage>
</organism>
<dbReference type="GO" id="GO:0008477">
    <property type="term" value="F:purine nucleosidase activity"/>
    <property type="evidence" value="ECO:0007669"/>
    <property type="project" value="TreeGrafter"/>
</dbReference>
<dbReference type="InterPro" id="IPR001910">
    <property type="entry name" value="Inosine/uridine_hydrolase_dom"/>
</dbReference>
<evidence type="ECO:0000256" key="1">
    <source>
        <dbReference type="ARBA" id="ARBA00022801"/>
    </source>
</evidence>
<gene>
    <name evidence="5" type="ORF">NH26_07425</name>
</gene>
<dbReference type="PANTHER" id="PTHR12304:SF4">
    <property type="entry name" value="URIDINE NUCLEOSIDASE"/>
    <property type="match status" value="1"/>
</dbReference>
<evidence type="ECO:0000256" key="2">
    <source>
        <dbReference type="ARBA" id="ARBA00023295"/>
    </source>
</evidence>
<dbReference type="InterPro" id="IPR023186">
    <property type="entry name" value="IUNH"/>
</dbReference>